<dbReference type="AlphaFoldDB" id="A0A1V0D9A4"/>
<reference evidence="2" key="1">
    <citation type="submission" date="2016-06" db="EMBL/GenBank/DDBJ databases">
        <title>Heterologous expression of lasso peptides from actinobacteria using a SARP-dependent system.</title>
        <authorList>
            <person name="Zotchev S.B."/>
            <person name="Li Y."/>
        </authorList>
    </citation>
    <scope>NUCLEOTIDE SEQUENCE</scope>
    <source>
        <strain evidence="2">ATCC 10712</strain>
    </source>
</reference>
<dbReference type="GeneID" id="51863683"/>
<dbReference type="SUPFAM" id="SSF52402">
    <property type="entry name" value="Adenine nucleotide alpha hydrolases-like"/>
    <property type="match status" value="1"/>
</dbReference>
<evidence type="ECO:0000313" key="2">
    <source>
        <dbReference type="EMBL" id="ARA91564.1"/>
    </source>
</evidence>
<dbReference type="NCBIfam" id="NF033561">
    <property type="entry name" value="macrolact_Ik_Al"/>
    <property type="match status" value="1"/>
</dbReference>
<dbReference type="InterPro" id="IPR014729">
    <property type="entry name" value="Rossmann-like_a/b/a_fold"/>
</dbReference>
<dbReference type="RefSeq" id="WP_015034320.1">
    <property type="nucleotide sequence ID" value="NZ_CP018074.1"/>
</dbReference>
<dbReference type="GO" id="GO:0006529">
    <property type="term" value="P:asparagine biosynthetic process"/>
    <property type="evidence" value="ECO:0007669"/>
    <property type="project" value="InterPro"/>
</dbReference>
<dbReference type="SUPFAM" id="SSF56235">
    <property type="entry name" value="N-terminal nucleophile aminohydrolases (Ntn hydrolases)"/>
    <property type="match status" value="1"/>
</dbReference>
<sequence length="601" mass="63392">MPIGGFSTPRPGLPHPVGAHALTRSSAWRLGAFPVRVAQYEDRRVLVIGLCGASDDEVRGLADHLVPADAAWRWPGAYAVVEEAPGGVVVHTDPASALPLYAVAWGGTWAWSTSARFLAALAGTRIDPERLACAVLAPSLPVLAEGRSFFAGVVRLPAGCRVVLPDDGGPRTHSVQWRPDAVGGAPHVRLRDALGSGVRLRAAIDPGLSSDLSGGLDSTTIAGIAAAVVDSPLHAVTVHPAGILDGADVSYARLAANASQGRIAHRLLPLTAEHRPYTRLREVPVTDEPAPSALTHARFLGQLRWMHRTLGTRTHLTGDGGDSVLFQPPAHLADLIRHGRHRRAAGEAVGWARLRRTPVAPLLRDAATMARTPRARSLERLAARLAAGPGARENAGNVRWFPTLPMPSWATPDALGLLGRAAERAAAGPDELPGLDASVRVLVDDIREVARTAVADAELAAGCGIDLHNPFLDARVMDAVLRTPLGGRAPLHAYKPTLVRAFADVLPAEVRARTTKGSFEADHFTGMRAALPELLDQAGLHLASLDLIDLSLFRAGLRRAAAGVPMPLATIEQALAVDAWLHAISLAPTPRWASPVPGKAI</sequence>
<protein>
    <submittedName>
        <fullName evidence="2">Macrolactam synthetase C</fullName>
    </submittedName>
</protein>
<dbReference type="InterPro" id="IPR029055">
    <property type="entry name" value="Ntn_hydrolases_N"/>
</dbReference>
<dbReference type="GO" id="GO:0004066">
    <property type="term" value="F:asparagine synthase (glutamine-hydrolyzing) activity"/>
    <property type="evidence" value="ECO:0007669"/>
    <property type="project" value="InterPro"/>
</dbReference>
<dbReference type="InterPro" id="IPR001962">
    <property type="entry name" value="Asn_synthase"/>
</dbReference>
<dbReference type="EMBL" id="KX380001">
    <property type="protein sequence ID" value="ARA91564.1"/>
    <property type="molecule type" value="Genomic_DNA"/>
</dbReference>
<feature type="domain" description="Asparagine synthetase" evidence="1">
    <location>
        <begin position="190"/>
        <end position="581"/>
    </location>
</feature>
<organism evidence="2">
    <name type="scientific">Streptomyces venezuelae</name>
    <dbReference type="NCBI Taxonomy" id="54571"/>
    <lineage>
        <taxon>Bacteria</taxon>
        <taxon>Bacillati</taxon>
        <taxon>Actinomycetota</taxon>
        <taxon>Actinomycetes</taxon>
        <taxon>Kitasatosporales</taxon>
        <taxon>Streptomycetaceae</taxon>
        <taxon>Streptomyces</taxon>
    </lineage>
</organism>
<accession>A0A1V0D9A4</accession>
<dbReference type="Gene3D" id="3.40.50.620">
    <property type="entry name" value="HUPs"/>
    <property type="match status" value="2"/>
</dbReference>
<proteinExistence type="predicted"/>
<dbReference type="OMA" id="IELYPRA"/>
<evidence type="ECO:0000259" key="1">
    <source>
        <dbReference type="Pfam" id="PF00733"/>
    </source>
</evidence>
<dbReference type="Pfam" id="PF00733">
    <property type="entry name" value="Asn_synthase"/>
    <property type="match status" value="1"/>
</dbReference>
<name>A0A1V0D9A4_STRVZ</name>